<comment type="similarity">
    <text evidence="1 7">Belongs to the endoribonuclease YbeY family.</text>
</comment>
<sequence length="153" mass="17068">MIVQVSVEGRWKGVRRREILRRAQTMMKALALWEAELSILLTSDEHIRVLNRIYRGKDRPTNVLAFAMQEGEGSAFAKHLLGDIVMSVATAKVQAVAANRSLLDELTVLLAHGLLHLLGWDHETAAKDRKMKAETDRLCLLAGVEEGSLAFTH</sequence>
<proteinExistence type="inferred from homology"/>
<dbReference type="GO" id="GO:0004222">
    <property type="term" value="F:metalloendopeptidase activity"/>
    <property type="evidence" value="ECO:0007669"/>
    <property type="project" value="InterPro"/>
</dbReference>
<dbReference type="EMBL" id="CP016908">
    <property type="protein sequence ID" value="APS00611.1"/>
    <property type="molecule type" value="Genomic_DNA"/>
</dbReference>
<keyword evidence="9" id="KW-1185">Reference proteome</keyword>
<dbReference type="Pfam" id="PF02130">
    <property type="entry name" value="YbeY"/>
    <property type="match status" value="1"/>
</dbReference>
<evidence type="ECO:0000313" key="9">
    <source>
        <dbReference type="Proteomes" id="UP000185544"/>
    </source>
</evidence>
<dbReference type="InterPro" id="IPR023091">
    <property type="entry name" value="MetalPrtase_cat_dom_sf_prd"/>
</dbReference>
<comment type="function">
    <text evidence="7">Single strand-specific metallo-endoribonuclease involved in late-stage 70S ribosome quality control and in maturation of the 3' terminus of the 16S rRNA.</text>
</comment>
<dbReference type="Proteomes" id="UP000185544">
    <property type="component" value="Chromosome"/>
</dbReference>
<evidence type="ECO:0000256" key="2">
    <source>
        <dbReference type="ARBA" id="ARBA00022722"/>
    </source>
</evidence>
<evidence type="ECO:0000256" key="5">
    <source>
        <dbReference type="ARBA" id="ARBA00022801"/>
    </source>
</evidence>
<dbReference type="EC" id="3.1.-.-" evidence="7"/>
<feature type="binding site" evidence="7">
    <location>
        <position position="116"/>
    </location>
    <ligand>
        <name>Zn(2+)</name>
        <dbReference type="ChEBI" id="CHEBI:29105"/>
        <note>catalytic</note>
    </ligand>
</feature>
<feature type="binding site" evidence="7">
    <location>
        <position position="122"/>
    </location>
    <ligand>
        <name>Zn(2+)</name>
        <dbReference type="ChEBI" id="CHEBI:29105"/>
        <note>catalytic</note>
    </ligand>
</feature>
<organism evidence="8 9">
    <name type="scientific">Pajaroellobacter abortibovis</name>
    <dbReference type="NCBI Taxonomy" id="1882918"/>
    <lineage>
        <taxon>Bacteria</taxon>
        <taxon>Pseudomonadati</taxon>
        <taxon>Myxococcota</taxon>
        <taxon>Polyangia</taxon>
        <taxon>Polyangiales</taxon>
        <taxon>Polyangiaceae</taxon>
    </lineage>
</organism>
<dbReference type="PROSITE" id="PS01306">
    <property type="entry name" value="UPF0054"/>
    <property type="match status" value="1"/>
</dbReference>
<keyword evidence="7" id="KW-0963">Cytoplasm</keyword>
<evidence type="ECO:0000313" key="8">
    <source>
        <dbReference type="EMBL" id="APS00611.1"/>
    </source>
</evidence>
<dbReference type="InterPro" id="IPR020549">
    <property type="entry name" value="YbeY_CS"/>
</dbReference>
<keyword evidence="7" id="KW-0698">rRNA processing</keyword>
<keyword evidence="5 7" id="KW-0378">Hydrolase</keyword>
<dbReference type="NCBIfam" id="TIGR00043">
    <property type="entry name" value="rRNA maturation RNase YbeY"/>
    <property type="match status" value="1"/>
</dbReference>
<dbReference type="RefSeq" id="WP_075277280.1">
    <property type="nucleotide sequence ID" value="NZ_CP016908.1"/>
</dbReference>
<accession>A0A1L6MYG2</accession>
<evidence type="ECO:0000256" key="3">
    <source>
        <dbReference type="ARBA" id="ARBA00022723"/>
    </source>
</evidence>
<keyword evidence="6 7" id="KW-0862">Zinc</keyword>
<dbReference type="AlphaFoldDB" id="A0A1L6MYG2"/>
<name>A0A1L6MYG2_9BACT</name>
<evidence type="ECO:0000256" key="4">
    <source>
        <dbReference type="ARBA" id="ARBA00022759"/>
    </source>
</evidence>
<keyword evidence="4 7" id="KW-0255">Endonuclease</keyword>
<keyword evidence="7" id="KW-0690">Ribosome biogenesis</keyword>
<comment type="cofactor">
    <cofactor evidence="7">
        <name>Zn(2+)</name>
        <dbReference type="ChEBI" id="CHEBI:29105"/>
    </cofactor>
    <text evidence="7">Binds 1 zinc ion.</text>
</comment>
<dbReference type="Gene3D" id="3.40.390.30">
    <property type="entry name" value="Metalloproteases ('zincins'), catalytic domain"/>
    <property type="match status" value="1"/>
</dbReference>
<dbReference type="GO" id="GO:0006364">
    <property type="term" value="P:rRNA processing"/>
    <property type="evidence" value="ECO:0007669"/>
    <property type="project" value="UniProtKB-UniRule"/>
</dbReference>
<evidence type="ECO:0000256" key="6">
    <source>
        <dbReference type="ARBA" id="ARBA00022833"/>
    </source>
</evidence>
<dbReference type="GO" id="GO:0004521">
    <property type="term" value="F:RNA endonuclease activity"/>
    <property type="evidence" value="ECO:0007669"/>
    <property type="project" value="UniProtKB-UniRule"/>
</dbReference>
<reference evidence="8 9" key="1">
    <citation type="submission" date="2016-08" db="EMBL/GenBank/DDBJ databases">
        <title>Identification and validation of antigenic proteins from Pajaroellobacter abortibovis using de-novo genome sequence assembly and reverse vaccinology.</title>
        <authorList>
            <person name="Welly B.T."/>
            <person name="Miller M.R."/>
            <person name="Stott J.L."/>
            <person name="Blanchard M.T."/>
            <person name="Islas-Trejo A.D."/>
            <person name="O'Rourke S.M."/>
            <person name="Young A.E."/>
            <person name="Medrano J.F."/>
            <person name="Van Eenennaam A.L."/>
        </authorList>
    </citation>
    <scope>NUCLEOTIDE SEQUENCE [LARGE SCALE GENOMIC DNA]</scope>
    <source>
        <strain evidence="8 9">BTF92-0548A/99-0131</strain>
    </source>
</reference>
<dbReference type="PANTHER" id="PTHR46986:SF1">
    <property type="entry name" value="ENDORIBONUCLEASE YBEY, CHLOROPLASTIC"/>
    <property type="match status" value="1"/>
</dbReference>
<keyword evidence="3 7" id="KW-0479">Metal-binding</keyword>
<protein>
    <recommendedName>
        <fullName evidence="7">Endoribonuclease YbeY</fullName>
        <ecNumber evidence="7">3.1.-.-</ecNumber>
    </recommendedName>
</protein>
<dbReference type="GO" id="GO:0008270">
    <property type="term" value="F:zinc ion binding"/>
    <property type="evidence" value="ECO:0007669"/>
    <property type="project" value="UniProtKB-UniRule"/>
</dbReference>
<comment type="subcellular location">
    <subcellularLocation>
        <location evidence="7">Cytoplasm</location>
    </subcellularLocation>
</comment>
<dbReference type="KEGG" id="pabo:BCY86_07955"/>
<keyword evidence="2 7" id="KW-0540">Nuclease</keyword>
<dbReference type="GO" id="GO:0005737">
    <property type="term" value="C:cytoplasm"/>
    <property type="evidence" value="ECO:0007669"/>
    <property type="project" value="UniProtKB-SubCell"/>
</dbReference>
<dbReference type="STRING" id="1882918.BCY86_07955"/>
<evidence type="ECO:0000256" key="1">
    <source>
        <dbReference type="ARBA" id="ARBA00010875"/>
    </source>
</evidence>
<feature type="binding site" evidence="7">
    <location>
        <position position="112"/>
    </location>
    <ligand>
        <name>Zn(2+)</name>
        <dbReference type="ChEBI" id="CHEBI:29105"/>
        <note>catalytic</note>
    </ligand>
</feature>
<evidence type="ECO:0000256" key="7">
    <source>
        <dbReference type="HAMAP-Rule" id="MF_00009"/>
    </source>
</evidence>
<dbReference type="PANTHER" id="PTHR46986">
    <property type="entry name" value="ENDORIBONUCLEASE YBEY, CHLOROPLASTIC"/>
    <property type="match status" value="1"/>
</dbReference>
<dbReference type="InterPro" id="IPR002036">
    <property type="entry name" value="YbeY"/>
</dbReference>
<gene>
    <name evidence="7" type="primary">ybeY</name>
    <name evidence="8" type="ORF">BCY86_07955</name>
</gene>
<dbReference type="SUPFAM" id="SSF55486">
    <property type="entry name" value="Metalloproteases ('zincins'), catalytic domain"/>
    <property type="match status" value="1"/>
</dbReference>
<dbReference type="HAMAP" id="MF_00009">
    <property type="entry name" value="Endoribonucl_YbeY"/>
    <property type="match status" value="1"/>
</dbReference>